<comment type="caution">
    <text evidence="2">The sequence shown here is derived from an EMBL/GenBank/DDBJ whole genome shotgun (WGS) entry which is preliminary data.</text>
</comment>
<gene>
    <name evidence="2" type="ORF">CRENBAI_003471</name>
</gene>
<accession>A0AAV9RE67</accession>
<proteinExistence type="predicted"/>
<sequence>MDWGFICCNVVPFWSVAMKNELSHKAKLSIYWSVYVLTLTNGHEVPIITKRTKSRIEIDLEVGGELNVKPLPLGRGMSGAPSWTCCPRDPISDKRKTMD</sequence>
<evidence type="ECO:0000313" key="3">
    <source>
        <dbReference type="Proteomes" id="UP001311232"/>
    </source>
</evidence>
<evidence type="ECO:0000256" key="1">
    <source>
        <dbReference type="SAM" id="MobiDB-lite"/>
    </source>
</evidence>
<evidence type="ECO:0000313" key="2">
    <source>
        <dbReference type="EMBL" id="KAK5607281.1"/>
    </source>
</evidence>
<reference evidence="2 3" key="1">
    <citation type="submission" date="2021-06" db="EMBL/GenBank/DDBJ databases">
        <authorList>
            <person name="Palmer J.M."/>
        </authorList>
    </citation>
    <scope>NUCLEOTIDE SEQUENCE [LARGE SCALE GENOMIC DNA]</scope>
    <source>
        <strain evidence="2 3">MEX-2019</strain>
        <tissue evidence="2">Muscle</tissue>
    </source>
</reference>
<feature type="compositionally biased region" description="Basic and acidic residues" evidence="1">
    <location>
        <begin position="90"/>
        <end position="99"/>
    </location>
</feature>
<keyword evidence="3" id="KW-1185">Reference proteome</keyword>
<organism evidence="2 3">
    <name type="scientific">Crenichthys baileyi</name>
    <name type="common">White River springfish</name>
    <dbReference type="NCBI Taxonomy" id="28760"/>
    <lineage>
        <taxon>Eukaryota</taxon>
        <taxon>Metazoa</taxon>
        <taxon>Chordata</taxon>
        <taxon>Craniata</taxon>
        <taxon>Vertebrata</taxon>
        <taxon>Euteleostomi</taxon>
        <taxon>Actinopterygii</taxon>
        <taxon>Neopterygii</taxon>
        <taxon>Teleostei</taxon>
        <taxon>Neoteleostei</taxon>
        <taxon>Acanthomorphata</taxon>
        <taxon>Ovalentaria</taxon>
        <taxon>Atherinomorphae</taxon>
        <taxon>Cyprinodontiformes</taxon>
        <taxon>Goodeidae</taxon>
        <taxon>Crenichthys</taxon>
    </lineage>
</organism>
<dbReference type="EMBL" id="JAHHUM010002029">
    <property type="protein sequence ID" value="KAK5607281.1"/>
    <property type="molecule type" value="Genomic_DNA"/>
</dbReference>
<dbReference type="Proteomes" id="UP001311232">
    <property type="component" value="Unassembled WGS sequence"/>
</dbReference>
<dbReference type="AlphaFoldDB" id="A0AAV9RE67"/>
<name>A0AAV9RE67_9TELE</name>
<feature type="region of interest" description="Disordered" evidence="1">
    <location>
        <begin position="79"/>
        <end position="99"/>
    </location>
</feature>
<protein>
    <submittedName>
        <fullName evidence="2">Uncharacterized protein</fullName>
    </submittedName>
</protein>